<gene>
    <name evidence="1" type="ORF">BJN34_30235</name>
</gene>
<sequence>MPHLIVEYTRNLGLEGRIQSLLERLSNVLIAQGGQFPVGGIRARAICLTEYRMADGSADDAFVHVTLAVAPGRTRATLEKAINELFDTLAAFFSPEYRRRYLALSIELREFDSTWAYKTLNNVHQRYGRSGPGSSLRLPSLL</sequence>
<dbReference type="KEGG" id="cuh:BJN34_30235"/>
<dbReference type="PANTHER" id="PTHR37950:SF1">
    <property type="entry name" value="4-HYDROXYPHENYLACETATE CATABOLISM PROTEIN"/>
    <property type="match status" value="1"/>
</dbReference>
<dbReference type="GO" id="GO:0008704">
    <property type="term" value="F:5-carboxymethyl-2-hydroxymuconate delta-isomerase activity"/>
    <property type="evidence" value="ECO:0007669"/>
    <property type="project" value="InterPro"/>
</dbReference>
<dbReference type="AlphaFoldDB" id="A0A1U9UZN4"/>
<dbReference type="InterPro" id="IPR004220">
    <property type="entry name" value="5-COMe_2-OHmuconate_Isoase"/>
</dbReference>
<evidence type="ECO:0000313" key="1">
    <source>
        <dbReference type="EMBL" id="AQV98150.1"/>
    </source>
</evidence>
<protein>
    <submittedName>
        <fullName evidence="1">5-carboxymethyl-2-hydroxymuconate isomerase</fullName>
    </submittedName>
</protein>
<name>A0A1U9UZN4_CUPNE</name>
<dbReference type="Gene3D" id="3.30.429.10">
    <property type="entry name" value="Macrophage Migration Inhibitory Factor"/>
    <property type="match status" value="1"/>
</dbReference>
<dbReference type="CDD" id="cd00580">
    <property type="entry name" value="CHMI"/>
    <property type="match status" value="1"/>
</dbReference>
<accession>A0A1U9UZN4</accession>
<proteinExistence type="predicted"/>
<reference evidence="2" key="1">
    <citation type="submission" date="2017-02" db="EMBL/GenBank/DDBJ databases">
        <title>Complete genome sequence of Cupriavidus necator strain NH9, a 3-chlorobenzoate degrader.</title>
        <authorList>
            <person name="Moriuchi R."/>
            <person name="Dohra H."/>
            <person name="Ogawa N."/>
        </authorList>
    </citation>
    <scope>NUCLEOTIDE SEQUENCE [LARGE SCALE GENOMIC DNA]</scope>
    <source>
        <strain evidence="2">NH9</strain>
    </source>
</reference>
<dbReference type="OrthoDB" id="9814215at2"/>
<keyword evidence="1" id="KW-0413">Isomerase</keyword>
<dbReference type="RefSeq" id="WP_078200444.1">
    <property type="nucleotide sequence ID" value="NZ_CP017758.1"/>
</dbReference>
<dbReference type="EMBL" id="CP017758">
    <property type="protein sequence ID" value="AQV98150.1"/>
    <property type="molecule type" value="Genomic_DNA"/>
</dbReference>
<evidence type="ECO:0000313" key="2">
    <source>
        <dbReference type="Proteomes" id="UP000189627"/>
    </source>
</evidence>
<dbReference type="Proteomes" id="UP000189627">
    <property type="component" value="Chromosome 2"/>
</dbReference>
<organism evidence="1 2">
    <name type="scientific">Cupriavidus necator</name>
    <name type="common">Alcaligenes eutrophus</name>
    <name type="synonym">Ralstonia eutropha</name>
    <dbReference type="NCBI Taxonomy" id="106590"/>
    <lineage>
        <taxon>Bacteria</taxon>
        <taxon>Pseudomonadati</taxon>
        <taxon>Pseudomonadota</taxon>
        <taxon>Betaproteobacteria</taxon>
        <taxon>Burkholderiales</taxon>
        <taxon>Burkholderiaceae</taxon>
        <taxon>Cupriavidus</taxon>
    </lineage>
</organism>
<dbReference type="SUPFAM" id="SSF55331">
    <property type="entry name" value="Tautomerase/MIF"/>
    <property type="match status" value="1"/>
</dbReference>
<dbReference type="PANTHER" id="PTHR37950">
    <property type="entry name" value="4-HYDROXYPHENYLACETATE CATABOLISM PROTEIN"/>
    <property type="match status" value="1"/>
</dbReference>
<dbReference type="Pfam" id="PF02962">
    <property type="entry name" value="CHMI"/>
    <property type="match status" value="1"/>
</dbReference>
<dbReference type="InterPro" id="IPR014347">
    <property type="entry name" value="Tautomerase/MIF_sf"/>
</dbReference>